<feature type="non-terminal residue" evidence="12">
    <location>
        <position position="60"/>
    </location>
</feature>
<feature type="domain" description="G-protein coupled receptors family 1 profile" evidence="11">
    <location>
        <begin position="9"/>
        <end position="60"/>
    </location>
</feature>
<keyword evidence="5 10" id="KW-1133">Transmembrane helix</keyword>
<evidence type="ECO:0000256" key="10">
    <source>
        <dbReference type="SAM" id="Phobius"/>
    </source>
</evidence>
<dbReference type="GO" id="GO:0007210">
    <property type="term" value="P:serotonin receptor signaling pathway"/>
    <property type="evidence" value="ECO:0007669"/>
    <property type="project" value="TreeGrafter"/>
</dbReference>
<dbReference type="EMBL" id="GL439222">
    <property type="protein sequence ID" value="EFN67619.1"/>
    <property type="molecule type" value="Genomic_DNA"/>
</dbReference>
<keyword evidence="13" id="KW-1185">Reference proteome</keyword>
<evidence type="ECO:0000259" key="11">
    <source>
        <dbReference type="PROSITE" id="PS50262"/>
    </source>
</evidence>
<evidence type="ECO:0000313" key="12">
    <source>
        <dbReference type="EMBL" id="EFN67619.1"/>
    </source>
</evidence>
<dbReference type="PROSITE" id="PS50262">
    <property type="entry name" value="G_PROTEIN_RECEP_F1_2"/>
    <property type="match status" value="1"/>
</dbReference>
<proteinExistence type="inferred from homology"/>
<dbReference type="STRING" id="104421.E2AG20"/>
<evidence type="ECO:0000256" key="3">
    <source>
        <dbReference type="ARBA" id="ARBA00022475"/>
    </source>
</evidence>
<dbReference type="GO" id="GO:0051378">
    <property type="term" value="F:serotonin binding"/>
    <property type="evidence" value="ECO:0007669"/>
    <property type="project" value="TreeGrafter"/>
</dbReference>
<evidence type="ECO:0000256" key="5">
    <source>
        <dbReference type="ARBA" id="ARBA00022989"/>
    </source>
</evidence>
<evidence type="ECO:0000256" key="2">
    <source>
        <dbReference type="ARBA" id="ARBA00010663"/>
    </source>
</evidence>
<name>E2AG20_CAMFO</name>
<evidence type="ECO:0000256" key="7">
    <source>
        <dbReference type="ARBA" id="ARBA00023136"/>
    </source>
</evidence>
<protein>
    <recommendedName>
        <fullName evidence="11">G-protein coupled receptors family 1 profile domain-containing protein</fullName>
    </recommendedName>
</protein>
<evidence type="ECO:0000256" key="6">
    <source>
        <dbReference type="ARBA" id="ARBA00023040"/>
    </source>
</evidence>
<accession>E2AG20</accession>
<dbReference type="InterPro" id="IPR000276">
    <property type="entry name" value="GPCR_Rhodpsn"/>
</dbReference>
<organism evidence="13">
    <name type="scientific">Camponotus floridanus</name>
    <name type="common">Florida carpenter ant</name>
    <dbReference type="NCBI Taxonomy" id="104421"/>
    <lineage>
        <taxon>Eukaryota</taxon>
        <taxon>Metazoa</taxon>
        <taxon>Ecdysozoa</taxon>
        <taxon>Arthropoda</taxon>
        <taxon>Hexapoda</taxon>
        <taxon>Insecta</taxon>
        <taxon>Pterygota</taxon>
        <taxon>Neoptera</taxon>
        <taxon>Endopterygota</taxon>
        <taxon>Hymenoptera</taxon>
        <taxon>Apocrita</taxon>
        <taxon>Aculeata</taxon>
        <taxon>Formicoidea</taxon>
        <taxon>Formicidae</taxon>
        <taxon>Formicinae</taxon>
        <taxon>Camponotus</taxon>
    </lineage>
</organism>
<feature type="non-terminal residue" evidence="12">
    <location>
        <position position="1"/>
    </location>
</feature>
<evidence type="ECO:0000313" key="13">
    <source>
        <dbReference type="Proteomes" id="UP000000311"/>
    </source>
</evidence>
<feature type="transmembrane region" description="Helical" evidence="10">
    <location>
        <begin position="29"/>
        <end position="55"/>
    </location>
</feature>
<dbReference type="SUPFAM" id="SSF81321">
    <property type="entry name" value="Family A G protein-coupled receptor-like"/>
    <property type="match status" value="1"/>
</dbReference>
<gene>
    <name evidence="12" type="ORF">EAG_00509</name>
</gene>
<evidence type="ECO:0000256" key="8">
    <source>
        <dbReference type="ARBA" id="ARBA00023170"/>
    </source>
</evidence>
<dbReference type="InParanoid" id="E2AG20"/>
<dbReference type="PANTHER" id="PTHR24247">
    <property type="entry name" value="5-HYDROXYTRYPTAMINE RECEPTOR"/>
    <property type="match status" value="1"/>
</dbReference>
<dbReference type="PANTHER" id="PTHR24247:SF228">
    <property type="entry name" value="5-HYDROXYTRYPTAMINE (SEROTONIN) RECEPTOR 2A, ISOFORM B"/>
    <property type="match status" value="1"/>
</dbReference>
<dbReference type="GO" id="GO:0045202">
    <property type="term" value="C:synapse"/>
    <property type="evidence" value="ECO:0007669"/>
    <property type="project" value="GOC"/>
</dbReference>
<dbReference type="GO" id="GO:0004993">
    <property type="term" value="F:G protein-coupled serotonin receptor activity"/>
    <property type="evidence" value="ECO:0007669"/>
    <property type="project" value="TreeGrafter"/>
</dbReference>
<keyword evidence="3" id="KW-1003">Cell membrane</keyword>
<dbReference type="OMA" id="ICIWIEV"/>
<dbReference type="Pfam" id="PF00001">
    <property type="entry name" value="7tm_1"/>
    <property type="match status" value="1"/>
</dbReference>
<reference evidence="12 13" key="1">
    <citation type="journal article" date="2010" name="Science">
        <title>Genomic comparison of the ants Camponotus floridanus and Harpegnathos saltator.</title>
        <authorList>
            <person name="Bonasio R."/>
            <person name="Zhang G."/>
            <person name="Ye C."/>
            <person name="Mutti N.S."/>
            <person name="Fang X."/>
            <person name="Qin N."/>
            <person name="Donahue G."/>
            <person name="Yang P."/>
            <person name="Li Q."/>
            <person name="Li C."/>
            <person name="Zhang P."/>
            <person name="Huang Z."/>
            <person name="Berger S.L."/>
            <person name="Reinberg D."/>
            <person name="Wang J."/>
            <person name="Liebig J."/>
        </authorList>
    </citation>
    <scope>NUCLEOTIDE SEQUENCE [LARGE SCALE GENOMIC DNA]</scope>
    <source>
        <strain evidence="13">C129</strain>
    </source>
</reference>
<dbReference type="AlphaFoldDB" id="E2AG20"/>
<dbReference type="InterPro" id="IPR017452">
    <property type="entry name" value="GPCR_Rhodpsn_7TM"/>
</dbReference>
<dbReference type="GO" id="GO:0007187">
    <property type="term" value="P:G protein-coupled receptor signaling pathway, coupled to cyclic nucleotide second messenger"/>
    <property type="evidence" value="ECO:0007669"/>
    <property type="project" value="TreeGrafter"/>
</dbReference>
<comment type="similarity">
    <text evidence="2">Belongs to the G-protein coupled receptor 1 family.</text>
</comment>
<comment type="subcellular location">
    <subcellularLocation>
        <location evidence="1">Cell membrane</location>
        <topology evidence="1">Multi-pass membrane protein</topology>
    </subcellularLocation>
</comment>
<sequence>VFIAAGGLGNILVCLAVGLDRRLHNVTNYFLLSLAVADLLVSLFVMPLGAIPGFLGERFL</sequence>
<keyword evidence="8" id="KW-0675">Receptor</keyword>
<evidence type="ECO:0000256" key="9">
    <source>
        <dbReference type="ARBA" id="ARBA00023224"/>
    </source>
</evidence>
<dbReference type="GO" id="GO:0030594">
    <property type="term" value="F:neurotransmitter receptor activity"/>
    <property type="evidence" value="ECO:0007669"/>
    <property type="project" value="TreeGrafter"/>
</dbReference>
<dbReference type="GO" id="GO:0007268">
    <property type="term" value="P:chemical synaptic transmission"/>
    <property type="evidence" value="ECO:0007669"/>
    <property type="project" value="TreeGrafter"/>
</dbReference>
<keyword evidence="7 10" id="KW-0472">Membrane</keyword>
<dbReference type="Proteomes" id="UP000000311">
    <property type="component" value="Unassembled WGS sequence"/>
</dbReference>
<evidence type="ECO:0000256" key="4">
    <source>
        <dbReference type="ARBA" id="ARBA00022692"/>
    </source>
</evidence>
<keyword evidence="4 10" id="KW-0812">Transmembrane</keyword>
<dbReference type="GO" id="GO:0005886">
    <property type="term" value="C:plasma membrane"/>
    <property type="evidence" value="ECO:0007669"/>
    <property type="project" value="UniProtKB-SubCell"/>
</dbReference>
<dbReference type="GO" id="GO:0030425">
    <property type="term" value="C:dendrite"/>
    <property type="evidence" value="ECO:0007669"/>
    <property type="project" value="TreeGrafter"/>
</dbReference>
<keyword evidence="6" id="KW-0297">G-protein coupled receptor</keyword>
<dbReference type="Gene3D" id="1.20.1070.10">
    <property type="entry name" value="Rhodopsin 7-helix transmembrane proteins"/>
    <property type="match status" value="1"/>
</dbReference>
<keyword evidence="9" id="KW-0807">Transducer</keyword>
<evidence type="ECO:0000256" key="1">
    <source>
        <dbReference type="ARBA" id="ARBA00004651"/>
    </source>
</evidence>